<dbReference type="KEGG" id="ble:BleG1_3584"/>
<dbReference type="SUPFAM" id="SSF53850">
    <property type="entry name" value="Periplasmic binding protein-like II"/>
    <property type="match status" value="1"/>
</dbReference>
<organism evidence="1 2">
    <name type="scientific">Shouchella lehensis G1</name>
    <dbReference type="NCBI Taxonomy" id="1246626"/>
    <lineage>
        <taxon>Bacteria</taxon>
        <taxon>Bacillati</taxon>
        <taxon>Bacillota</taxon>
        <taxon>Bacilli</taxon>
        <taxon>Bacillales</taxon>
        <taxon>Bacillaceae</taxon>
        <taxon>Shouchella</taxon>
    </lineage>
</organism>
<dbReference type="OrthoDB" id="9782846at2"/>
<dbReference type="Proteomes" id="UP000027142">
    <property type="component" value="Chromosome"/>
</dbReference>
<protein>
    <submittedName>
        <fullName evidence="1">Bacterial extracellular solute-binding, family 1 protein</fullName>
    </submittedName>
</protein>
<dbReference type="AlphaFoldDB" id="A0A060LY12"/>
<dbReference type="InterPro" id="IPR050490">
    <property type="entry name" value="Bact_solute-bd_prot1"/>
</dbReference>
<dbReference type="eggNOG" id="COG1653">
    <property type="taxonomic scope" value="Bacteria"/>
</dbReference>
<dbReference type="PATRIC" id="fig|1246626.3.peg.3573"/>
<reference evidence="1 2" key="1">
    <citation type="journal article" date="2014" name="Gene">
        <title>A comparative genomic analysis of the alkalitolerant soil bacterium Bacillus lehensis G1.</title>
        <authorList>
            <person name="Noor Y.M."/>
            <person name="Samsulrizal N.H."/>
            <person name="Jema'on N.A."/>
            <person name="Low K.O."/>
            <person name="Ramli A.N."/>
            <person name="Alias N.I."/>
            <person name="Damis S.I."/>
            <person name="Fuzi S.F."/>
            <person name="Isa M.N."/>
            <person name="Murad A.M."/>
            <person name="Raih M.F."/>
            <person name="Bakar F.D."/>
            <person name="Najimudin N."/>
            <person name="Mahadi N.M."/>
            <person name="Illias R.M."/>
        </authorList>
    </citation>
    <scope>NUCLEOTIDE SEQUENCE [LARGE SCALE GENOMIC DNA]</scope>
    <source>
        <strain evidence="1 2">G1</strain>
    </source>
</reference>
<dbReference type="RefSeq" id="WP_038483765.1">
    <property type="nucleotide sequence ID" value="NZ_CP003923.1"/>
</dbReference>
<accession>A0A060LY12</accession>
<proteinExistence type="predicted"/>
<sequence>MDVKRLPVVCFVATSLLLLPGCLPQEGEESPQLEESDLTIAMIGEFKFQDTTDPITAHKSTGFHAVKEEFERLHPGVTIDFVIMPWNNYVPNTQAMIAGSQADVYQMPGVNDFAAQGLLEPLQPYIEEDAFDLSVYHDNLVEGWMTFGPEDDDLQIYSLPVLGDGRFIQYDKELFEQWGVEPLSDYPTVEEVMEKAKQMTGENPVTGEQNYGIYFAGTHDTALTATNFMEGFGGEWGTGQRWEEIELNFDSEEMEQALHAMMELSNYMPRSFINGQGNDRWLTPSNNIAIAVNQGNGNMKPIYAQELEDRFPVVQTFKNEEGAGSMFSGSPFAIGQTSQNKDLAWEFIKFSSSEYFQRFLWEEWGSTPVIKEAVEWDSIQEMALMPPVLEAMTNAVTPRYPWASSQPRYILQAKIEGALTGTLSVEQALKEAQAESTEWIHSR</sequence>
<dbReference type="Gene3D" id="3.40.190.10">
    <property type="entry name" value="Periplasmic binding protein-like II"/>
    <property type="match status" value="2"/>
</dbReference>
<dbReference type="HOGENOM" id="CLU_031285_10_5_9"/>
<dbReference type="InterPro" id="IPR006059">
    <property type="entry name" value="SBP"/>
</dbReference>
<dbReference type="STRING" id="1246626.BleG1_3584"/>
<dbReference type="PANTHER" id="PTHR43649:SF12">
    <property type="entry name" value="DIACETYLCHITOBIOSE BINDING PROTEIN DASA"/>
    <property type="match status" value="1"/>
</dbReference>
<evidence type="ECO:0000313" key="1">
    <source>
        <dbReference type="EMBL" id="AIC96131.1"/>
    </source>
</evidence>
<name>A0A060LY12_9BACI</name>
<gene>
    <name evidence="1" type="ORF">BleG1_3584</name>
</gene>
<evidence type="ECO:0000313" key="2">
    <source>
        <dbReference type="Proteomes" id="UP000027142"/>
    </source>
</evidence>
<dbReference type="EMBL" id="CP003923">
    <property type="protein sequence ID" value="AIC96131.1"/>
    <property type="molecule type" value="Genomic_DNA"/>
</dbReference>
<keyword evidence="2" id="KW-1185">Reference proteome</keyword>
<dbReference type="Pfam" id="PF01547">
    <property type="entry name" value="SBP_bac_1"/>
    <property type="match status" value="1"/>
</dbReference>
<dbReference type="PANTHER" id="PTHR43649">
    <property type="entry name" value="ARABINOSE-BINDING PROTEIN-RELATED"/>
    <property type="match status" value="1"/>
</dbReference>